<organism evidence="1 2">
    <name type="scientific">Mytilus galloprovincialis</name>
    <name type="common">Mediterranean mussel</name>
    <dbReference type="NCBI Taxonomy" id="29158"/>
    <lineage>
        <taxon>Eukaryota</taxon>
        <taxon>Metazoa</taxon>
        <taxon>Spiralia</taxon>
        <taxon>Lophotrochozoa</taxon>
        <taxon>Mollusca</taxon>
        <taxon>Bivalvia</taxon>
        <taxon>Autobranchia</taxon>
        <taxon>Pteriomorphia</taxon>
        <taxon>Mytilida</taxon>
        <taxon>Mytiloidea</taxon>
        <taxon>Mytilidae</taxon>
        <taxon>Mytilinae</taxon>
        <taxon>Mytilus</taxon>
    </lineage>
</organism>
<gene>
    <name evidence="1" type="ORF">MGAL_10B076461</name>
</gene>
<keyword evidence="2" id="KW-1185">Reference proteome</keyword>
<accession>A0A8B6D3I9</accession>
<dbReference type="AlphaFoldDB" id="A0A8B6D3I9"/>
<comment type="caution">
    <text evidence="1">The sequence shown here is derived from an EMBL/GenBank/DDBJ whole genome shotgun (WGS) entry which is preliminary data.</text>
</comment>
<evidence type="ECO:0008006" key="3">
    <source>
        <dbReference type="Google" id="ProtNLM"/>
    </source>
</evidence>
<protein>
    <recommendedName>
        <fullName evidence="3">Apple domain-containing protein</fullName>
    </recommendedName>
</protein>
<dbReference type="Proteomes" id="UP000596742">
    <property type="component" value="Unassembled WGS sequence"/>
</dbReference>
<proteinExistence type="predicted"/>
<evidence type="ECO:0000313" key="2">
    <source>
        <dbReference type="Proteomes" id="UP000596742"/>
    </source>
</evidence>
<reference evidence="1" key="1">
    <citation type="submission" date="2018-11" db="EMBL/GenBank/DDBJ databases">
        <authorList>
            <person name="Alioto T."/>
            <person name="Alioto T."/>
        </authorList>
    </citation>
    <scope>NUCLEOTIDE SEQUENCE</scope>
</reference>
<dbReference type="OrthoDB" id="6198914at2759"/>
<sequence>MSILSFKHIVGRGNTSIFYSKSGYSIVGISSLNVYVSRSKIECAVQYAIEEGCRTASFNNSAHLCYLHATDECPKIEASETSSVLYSGKTDGECIAPWNTSISQHTYTRVPADTIVTEHPDYPIV</sequence>
<dbReference type="EMBL" id="UYJE01002741">
    <property type="protein sequence ID" value="VDI13235.1"/>
    <property type="molecule type" value="Genomic_DNA"/>
</dbReference>
<evidence type="ECO:0000313" key="1">
    <source>
        <dbReference type="EMBL" id="VDI13235.1"/>
    </source>
</evidence>
<name>A0A8B6D3I9_MYTGA</name>